<dbReference type="PRINTS" id="PR00344">
    <property type="entry name" value="BCTRLSENSOR"/>
</dbReference>
<dbReference type="EC" id="2.7.13.3" evidence="2"/>
<evidence type="ECO:0000313" key="14">
    <source>
        <dbReference type="Proteomes" id="UP000256388"/>
    </source>
</evidence>
<evidence type="ECO:0000259" key="12">
    <source>
        <dbReference type="PROSITE" id="PS50894"/>
    </source>
</evidence>
<dbReference type="PROSITE" id="PS50109">
    <property type="entry name" value="HIS_KIN"/>
    <property type="match status" value="1"/>
</dbReference>
<evidence type="ECO:0000256" key="8">
    <source>
        <dbReference type="PROSITE-ProRule" id="PRU00169"/>
    </source>
</evidence>
<dbReference type="Pfam" id="PF02518">
    <property type="entry name" value="HATPase_c"/>
    <property type="match status" value="1"/>
</dbReference>
<feature type="domain" description="Histidine kinase" evidence="10">
    <location>
        <begin position="257"/>
        <end position="514"/>
    </location>
</feature>
<dbReference type="PROSITE" id="PS50894">
    <property type="entry name" value="HPT"/>
    <property type="match status" value="1"/>
</dbReference>
<dbReference type="GO" id="GO:0004673">
    <property type="term" value="F:protein histidine kinase activity"/>
    <property type="evidence" value="ECO:0007669"/>
    <property type="project" value="UniProtKB-EC"/>
</dbReference>
<dbReference type="Pfam" id="PF01584">
    <property type="entry name" value="CheW"/>
    <property type="match status" value="1"/>
</dbReference>
<evidence type="ECO:0000256" key="4">
    <source>
        <dbReference type="ARBA" id="ARBA00022679"/>
    </source>
</evidence>
<dbReference type="SMART" id="SM00073">
    <property type="entry name" value="HPT"/>
    <property type="match status" value="1"/>
</dbReference>
<dbReference type="SMART" id="SM00448">
    <property type="entry name" value="REC"/>
    <property type="match status" value="1"/>
</dbReference>
<keyword evidence="5 13" id="KW-0418">Kinase</keyword>
<dbReference type="Gene3D" id="1.20.120.160">
    <property type="entry name" value="HPT domain"/>
    <property type="match status" value="1"/>
</dbReference>
<dbReference type="SUPFAM" id="SSF52172">
    <property type="entry name" value="CheY-like"/>
    <property type="match status" value="1"/>
</dbReference>
<dbReference type="Pfam" id="PF00072">
    <property type="entry name" value="Response_reg"/>
    <property type="match status" value="1"/>
</dbReference>
<dbReference type="PROSITE" id="PS50110">
    <property type="entry name" value="RESPONSE_REGULATORY"/>
    <property type="match status" value="1"/>
</dbReference>
<feature type="modified residue" description="4-aspartylphosphate" evidence="8">
    <location>
        <position position="735"/>
    </location>
</feature>
<proteinExistence type="predicted"/>
<dbReference type="PANTHER" id="PTHR43395">
    <property type="entry name" value="SENSOR HISTIDINE KINASE CHEA"/>
    <property type="match status" value="1"/>
</dbReference>
<dbReference type="SMART" id="SM00260">
    <property type="entry name" value="CheW"/>
    <property type="match status" value="1"/>
</dbReference>
<feature type="modified residue" description="Phosphohistidine" evidence="7">
    <location>
        <position position="57"/>
    </location>
</feature>
<gene>
    <name evidence="13" type="ORF">DFR64_0485</name>
</gene>
<dbReference type="InterPro" id="IPR051315">
    <property type="entry name" value="Bact_Chemotaxis_CheA"/>
</dbReference>
<dbReference type="SUPFAM" id="SSF55874">
    <property type="entry name" value="ATPase domain of HSP90 chaperone/DNA topoisomerase II/histidine kinase"/>
    <property type="match status" value="1"/>
</dbReference>
<dbReference type="SUPFAM" id="SSF50341">
    <property type="entry name" value="CheW-like"/>
    <property type="match status" value="1"/>
</dbReference>
<evidence type="ECO:0000256" key="9">
    <source>
        <dbReference type="SAM" id="MobiDB-lite"/>
    </source>
</evidence>
<dbReference type="GO" id="GO:0000160">
    <property type="term" value="P:phosphorelay signal transduction system"/>
    <property type="evidence" value="ECO:0007669"/>
    <property type="project" value="UniProtKB-KW"/>
</dbReference>
<feature type="compositionally biased region" description="Polar residues" evidence="9">
    <location>
        <begin position="173"/>
        <end position="184"/>
    </location>
</feature>
<feature type="domain" description="Response regulatory" evidence="11">
    <location>
        <begin position="686"/>
        <end position="802"/>
    </location>
</feature>
<evidence type="ECO:0000259" key="10">
    <source>
        <dbReference type="PROSITE" id="PS50109"/>
    </source>
</evidence>
<dbReference type="InterPro" id="IPR004358">
    <property type="entry name" value="Sig_transdc_His_kin-like_C"/>
</dbReference>
<dbReference type="InterPro" id="IPR003594">
    <property type="entry name" value="HATPase_dom"/>
</dbReference>
<keyword evidence="14" id="KW-1185">Reference proteome</keyword>
<dbReference type="InterPro" id="IPR011006">
    <property type="entry name" value="CheY-like_superfamily"/>
</dbReference>
<dbReference type="InterPro" id="IPR008207">
    <property type="entry name" value="Sig_transdc_His_kin_Hpt_dom"/>
</dbReference>
<dbReference type="InterPro" id="IPR005467">
    <property type="entry name" value="His_kinase_dom"/>
</dbReference>
<dbReference type="Pfam" id="PF01627">
    <property type="entry name" value="Hpt"/>
    <property type="match status" value="1"/>
</dbReference>
<dbReference type="EMBL" id="QUMS01000001">
    <property type="protein sequence ID" value="REG10626.1"/>
    <property type="molecule type" value="Genomic_DNA"/>
</dbReference>
<dbReference type="AlphaFoldDB" id="A0A347ZU09"/>
<dbReference type="RefSeq" id="WP_116223793.1">
    <property type="nucleotide sequence ID" value="NZ_AP018437.1"/>
</dbReference>
<reference evidence="13 14" key="1">
    <citation type="submission" date="2018-08" db="EMBL/GenBank/DDBJ databases">
        <title>Genomic Encyclopedia of Type Strains, Phase IV (KMG-IV): sequencing the most valuable type-strain genomes for metagenomic binning, comparative biology and taxonomic classification.</title>
        <authorList>
            <person name="Goeker M."/>
        </authorList>
    </citation>
    <scope>NUCLEOTIDE SEQUENCE [LARGE SCALE GENOMIC DNA]</scope>
    <source>
        <strain evidence="13 14">DSM 23923</strain>
    </source>
</reference>
<evidence type="ECO:0000313" key="13">
    <source>
        <dbReference type="EMBL" id="REG10626.1"/>
    </source>
</evidence>
<evidence type="ECO:0000256" key="7">
    <source>
        <dbReference type="PROSITE-ProRule" id="PRU00110"/>
    </source>
</evidence>
<dbReference type="Gene3D" id="2.30.30.40">
    <property type="entry name" value="SH3 Domains"/>
    <property type="match status" value="1"/>
</dbReference>
<keyword evidence="4" id="KW-0808">Transferase</keyword>
<dbReference type="InterPro" id="IPR002545">
    <property type="entry name" value="CheW-lke_dom"/>
</dbReference>
<dbReference type="Gene3D" id="3.40.50.2300">
    <property type="match status" value="1"/>
</dbReference>
<dbReference type="SUPFAM" id="SSF47226">
    <property type="entry name" value="Histidine-containing phosphotransfer domain, HPT domain"/>
    <property type="match status" value="1"/>
</dbReference>
<dbReference type="CDD" id="cd17574">
    <property type="entry name" value="REC_OmpR"/>
    <property type="match status" value="1"/>
</dbReference>
<dbReference type="Proteomes" id="UP000256388">
    <property type="component" value="Unassembled WGS sequence"/>
</dbReference>
<dbReference type="GO" id="GO:0006935">
    <property type="term" value="P:chemotaxis"/>
    <property type="evidence" value="ECO:0007669"/>
    <property type="project" value="InterPro"/>
</dbReference>
<accession>A0A347ZU09</accession>
<comment type="catalytic activity">
    <reaction evidence="1">
        <text>ATP + protein L-histidine = ADP + protein N-phospho-L-histidine.</text>
        <dbReference type="EC" id="2.7.13.3"/>
    </reaction>
</comment>
<protein>
    <recommendedName>
        <fullName evidence="2">histidine kinase</fullName>
        <ecNumber evidence="2">2.7.13.3</ecNumber>
    </recommendedName>
</protein>
<dbReference type="Gene3D" id="3.30.565.10">
    <property type="entry name" value="Histidine kinase-like ATPase, C-terminal domain"/>
    <property type="match status" value="1"/>
</dbReference>
<evidence type="ECO:0000256" key="1">
    <source>
        <dbReference type="ARBA" id="ARBA00000085"/>
    </source>
</evidence>
<keyword evidence="6" id="KW-0902">Two-component regulatory system</keyword>
<keyword evidence="3 8" id="KW-0597">Phosphoprotein</keyword>
<dbReference type="InterPro" id="IPR001789">
    <property type="entry name" value="Sig_transdc_resp-reg_receiver"/>
</dbReference>
<sequence length="803" mass="90559">MSRPDHDDDLQKQLINIFVVEANEYIQSINQKLLVLEKGQNNISEDFDFNELLREAHSLKGAARAVNILEIEDLSHHLESIFIHLYEKKLTLVAEDFDLLFKTLDLISTLIQKATDNDNRPIGIEALIQQLDQLMISGTQRQTGNREDLPHGMEVSDDQKSPTLAQTEDRRANNLSNTKETSASGIPIRKDETIRLSTHRLDILLSLMSELHVSRIESKQRLADLAALRDSLNVWEREWHRLESQLQSNAIRNRTNFPNHQFEDLVPEMQTSGMSLEENYHEISQLNNSNFKEIIHQINTIIHALKINERKVDQLTTETEEEIRRTRMLPISTIFDAFPRVVRDLARDCGKEVLLQVEGEETEVDRAVLEQIKDPLLHLIRNCVDHGVELPELRLQKGKPIAGIIKIKALHQGGNLILEISDDGAGIDIGVIKEVAIRKNFVSQKAAEDMNEREIIWMIFKPGFSSSKKITDISGRGIGMDIVRKNIEAMNGIIRIENKPGDGIKFVLSVPLTVATTNCVLVHAGVNKFQDTYLHPTFAIPITNIFRMLRVRSDEIVNVEGRLGLQLDNEPLELRYLSDILGLPQIQNVNNQAGTETEQILIIEAAERTIAIAVGEILGTQEIVIKKLPWPFLHVDKIAGECILGSGEPAFVLNMAEAISGTYESRITDVFEEDTVQPISERKGLFVLVVDDSITTRTLEKNIIESAGYQVKTASDGLEAWKIIQSGMIDLVVSDIVMPRLDGVELCKKIRSSEKYKNLPVILSTSMDSEDDKKKGLDAGADAYLVKKIFDQNVLLKTIERLI</sequence>
<dbReference type="InterPro" id="IPR036641">
    <property type="entry name" value="HPT_dom_sf"/>
</dbReference>
<dbReference type="CDD" id="cd00088">
    <property type="entry name" value="HPT"/>
    <property type="match status" value="1"/>
</dbReference>
<dbReference type="SMART" id="SM00387">
    <property type="entry name" value="HATPase_c"/>
    <property type="match status" value="1"/>
</dbReference>
<feature type="domain" description="HPt" evidence="12">
    <location>
        <begin position="7"/>
        <end position="114"/>
    </location>
</feature>
<evidence type="ECO:0000259" key="11">
    <source>
        <dbReference type="PROSITE" id="PS50110"/>
    </source>
</evidence>
<evidence type="ECO:0000256" key="2">
    <source>
        <dbReference type="ARBA" id="ARBA00012438"/>
    </source>
</evidence>
<dbReference type="PANTHER" id="PTHR43395:SF1">
    <property type="entry name" value="CHEMOTAXIS PROTEIN CHEA"/>
    <property type="match status" value="1"/>
</dbReference>
<dbReference type="InterPro" id="IPR036061">
    <property type="entry name" value="CheW-like_dom_sf"/>
</dbReference>
<evidence type="ECO:0000256" key="3">
    <source>
        <dbReference type="ARBA" id="ARBA00022553"/>
    </source>
</evidence>
<dbReference type="OrthoDB" id="9803176at2"/>
<feature type="region of interest" description="Disordered" evidence="9">
    <location>
        <begin position="141"/>
        <end position="186"/>
    </location>
</feature>
<dbReference type="FunFam" id="3.30.565.10:FF:000016">
    <property type="entry name" value="Chemotaxis protein CheA, putative"/>
    <property type="match status" value="1"/>
</dbReference>
<comment type="caution">
    <text evidence="13">The sequence shown here is derived from an EMBL/GenBank/DDBJ whole genome shotgun (WGS) entry which is preliminary data.</text>
</comment>
<organism evidence="13 14">
    <name type="scientific">Pelolinea submarina</name>
    <dbReference type="NCBI Taxonomy" id="913107"/>
    <lineage>
        <taxon>Bacteria</taxon>
        <taxon>Bacillati</taxon>
        <taxon>Chloroflexota</taxon>
        <taxon>Anaerolineae</taxon>
        <taxon>Anaerolineales</taxon>
        <taxon>Anaerolineaceae</taxon>
        <taxon>Pelolinea</taxon>
    </lineage>
</organism>
<evidence type="ECO:0000256" key="5">
    <source>
        <dbReference type="ARBA" id="ARBA00022777"/>
    </source>
</evidence>
<evidence type="ECO:0000256" key="6">
    <source>
        <dbReference type="ARBA" id="ARBA00023012"/>
    </source>
</evidence>
<dbReference type="InterPro" id="IPR036890">
    <property type="entry name" value="HATPase_C_sf"/>
</dbReference>
<name>A0A347ZU09_9CHLR</name>